<feature type="compositionally biased region" description="Basic and acidic residues" evidence="7">
    <location>
        <begin position="1166"/>
        <end position="1177"/>
    </location>
</feature>
<name>A0A179G6M0_METCM</name>
<dbReference type="GeneID" id="28845020"/>
<evidence type="ECO:0000256" key="7">
    <source>
        <dbReference type="SAM" id="MobiDB-lite"/>
    </source>
</evidence>
<evidence type="ECO:0000313" key="10">
    <source>
        <dbReference type="Proteomes" id="UP000078397"/>
    </source>
</evidence>
<dbReference type="Proteomes" id="UP000078397">
    <property type="component" value="Unassembled WGS sequence"/>
</dbReference>
<feature type="compositionally biased region" description="Pro residues" evidence="7">
    <location>
        <begin position="1297"/>
        <end position="1306"/>
    </location>
</feature>
<feature type="compositionally biased region" description="Polar residues" evidence="7">
    <location>
        <begin position="1150"/>
        <end position="1160"/>
    </location>
</feature>
<feature type="compositionally biased region" description="Basic residues" evidence="7">
    <location>
        <begin position="1761"/>
        <end position="1773"/>
    </location>
</feature>
<dbReference type="EMBL" id="LSBJ02000001">
    <property type="protein sequence ID" value="OAQ73434.1"/>
    <property type="molecule type" value="Genomic_DNA"/>
</dbReference>
<evidence type="ECO:0000256" key="5">
    <source>
        <dbReference type="ARBA" id="ARBA00023242"/>
    </source>
</evidence>
<reference evidence="9 10" key="1">
    <citation type="journal article" date="2016" name="PLoS Pathog.">
        <title>Biosynthesis of antibiotic leucinostatins in bio-control fungus Purpureocillium lilacinum and their inhibition on phytophthora revealed by genome mining.</title>
        <authorList>
            <person name="Wang G."/>
            <person name="Liu Z."/>
            <person name="Lin R."/>
            <person name="Li E."/>
            <person name="Mao Z."/>
            <person name="Ling J."/>
            <person name="Yang Y."/>
            <person name="Yin W.B."/>
            <person name="Xie B."/>
        </authorList>
    </citation>
    <scope>NUCLEOTIDE SEQUENCE [LARGE SCALE GENOMIC DNA]</scope>
    <source>
        <strain evidence="9">170</strain>
    </source>
</reference>
<feature type="compositionally biased region" description="Polar residues" evidence="7">
    <location>
        <begin position="1255"/>
        <end position="1264"/>
    </location>
</feature>
<dbReference type="PANTHER" id="PTHR22928">
    <property type="entry name" value="TELOMERE-ASSOCIATED PROTEIN RIF1"/>
    <property type="match status" value="1"/>
</dbReference>
<dbReference type="GO" id="GO:0140445">
    <property type="term" value="C:chromosome, telomeric repeat region"/>
    <property type="evidence" value="ECO:0007669"/>
    <property type="project" value="TreeGrafter"/>
</dbReference>
<feature type="region of interest" description="Disordered" evidence="7">
    <location>
        <begin position="1754"/>
        <end position="1773"/>
    </location>
</feature>
<dbReference type="GO" id="GO:0000723">
    <property type="term" value="P:telomere maintenance"/>
    <property type="evidence" value="ECO:0007669"/>
    <property type="project" value="TreeGrafter"/>
</dbReference>
<feature type="compositionally biased region" description="Polar residues" evidence="7">
    <location>
        <begin position="1379"/>
        <end position="1392"/>
    </location>
</feature>
<feature type="compositionally biased region" description="Basic residues" evidence="7">
    <location>
        <begin position="1358"/>
        <end position="1368"/>
    </location>
</feature>
<accession>A0A179G6M0</accession>
<feature type="compositionally biased region" description="Polar residues" evidence="7">
    <location>
        <begin position="1647"/>
        <end position="1662"/>
    </location>
</feature>
<comment type="subcellular location">
    <subcellularLocation>
        <location evidence="2">Chromosome</location>
        <location evidence="2">Telomere</location>
    </subcellularLocation>
    <subcellularLocation>
        <location evidence="1">Nucleus</location>
    </subcellularLocation>
</comment>
<evidence type="ECO:0000256" key="3">
    <source>
        <dbReference type="ARBA" id="ARBA00022454"/>
    </source>
</evidence>
<sequence length="1773" mass="195797">MASSVASASPTSILISLPARPPTPPREASHEADISRKSVVLGRALAFDPRFSLQTPPNANSPTSPVATASNPSSSRARKKVEWSAHTDYREPPQYPDPLRPAKYSPSAVSSSATSSSKPVRGILKPSPSPNPLSSSLATEFDGLFSPHNIIEMLDSTIKQLAGSDRDSKLDAYMMLSRALKASNNLPDRVALQDKMSLFMQFIQRDMTSKFDTGNLDTSLINHSLTLLATFLHFPAIASTLTTDFGISVIDYSIRSFEDEGVPKDVVRHFMQVVAFQNFSAKVMNSDRVGRLVSALHKIENHLKGKSIVMSRLHIYKRLIKQARGHMSTHLDWLKDMFTDMLSSVKETRSQAISLGMEAGFALRSEKQLLRKVTELFQSGHDSETFIGFYIKRLQEMIKDRQSCSSVPQIWGVVIMFLRCPLDRWQYYEPWLTLAQSAFNTTDNSTKQEANFAWNRYVYLSLSDTKVSPKCIGTLCQPLLSQLRRKLSPKQREEAMKLRRTVIGGVCNLYYYAFAPGSDRYDLDVLWDVAVQPIISQISSLDGKSDVPGDGMMQAAKLLVGLLDVATPRIWRQDRIIDLPPAKSDELPAIESKWIRKNCDKVLQLVGPIIQSKFFDLANKDSLVYRLWQATVGSITAASAKDIKVSDETARFVGCAFGLLSAALVTTSVKPEPGLASPNLKLLPSLSNFVRLLIDGLGHLPFTEKRLAMTVGNTFEPIATPSQRQDRTDNSRGVVRTPLHHLFIMLASNPPGGRDDVELATFLQSVFDPFFKGRSPEGRFELAKELLSLLPRNSSTPYGPWALASDCAQAYINKAPLLTTGQPSISGKIQGPIFREVVSLIERGLSSHPNLPYDRLASLFDSVATQVKGEYGDAGISLIVIGPLSKSILDISSAAEGYSSLTLQAVTMLLNAATLPRDKQSLDAVRSRLWGAPPVQHKTVTSFEPFDNLYKLVNHVLTTAYDKKFSDDSIQVHPVILLLLDALSAFLLRNMPLFGVKLLGKLQAGLSVWFQDEKCLVRSESKSAVSERVANMWDQICSYLTTQERLYRQDLDEIEPLLTAAFKSSHRTILNRAAATWNTIVKENEELEYSDSLTSLISSLRSKVDVAVPGVSKATGGFGAQTISQAGPQTDQSFGILSSTSSHSDARAVGTSSKQSSSRRPLTRKQRLEATPEVRREKAVKKTSTPRLRHDNSQIQFKPIPSSSPFQDESQHLTERQKEVRERQRQNAVLYPNDLSSPFPSAQSLPKEKLDCVASESNQHVQETTPKRGKSFEDLISSTPTPRRGEFFQMDDFNDPPSSPPLPRPYPLLSEIQSRSRAGSAMESWEFSSPPGSPSGNQQTEDAELPSAASPHTEPLIRSRRSSKRQRRVAAEVDRSTGAVASTQVGEGTISSVAEAKDQSIKPSFVTPAAQVEGVITRARKAQETPTSENDSAQRSKPQSRRRSSRRAGAESQAAMVDETEAPGVAAESPGAAKHGIDASRPIRSPQSTDPTASASNTQLEPRECIMVHTDSTCPSPERLDKMGGETPLPPISLEAESHKTTEADSILRRKRKRSGRHSDKGSKRRRSSNHELQDSSHQQTKQIDATILESGEDNNPIEGIETRSGLRKRQQNTRRNEPNQTPKVAKQPYKAKRKNIDGGDTDEEVQSQLVTESNAASQLSQPDIEDNAASPNKIIEAGANRDDEKLEDGTNINADSGMQGGTKLRTEESVGGEHMQTIMETLRSGLDQLRSASLTRETVYEVEDILMDMKRELFEAERRGRGRPRKRKSRGH</sequence>
<dbReference type="SUPFAM" id="SSF48371">
    <property type="entry name" value="ARM repeat"/>
    <property type="match status" value="1"/>
</dbReference>
<keyword evidence="6" id="KW-0131">Cell cycle</keyword>
<feature type="region of interest" description="Disordered" evidence="7">
    <location>
        <begin position="49"/>
        <end position="132"/>
    </location>
</feature>
<comment type="caution">
    <text evidence="9">The sequence shown here is derived from an EMBL/GenBank/DDBJ whole genome shotgun (WGS) entry which is preliminary data.</text>
</comment>
<dbReference type="STRING" id="1380566.A0A179G6M0"/>
<evidence type="ECO:0000256" key="2">
    <source>
        <dbReference type="ARBA" id="ARBA00004574"/>
    </source>
</evidence>
<feature type="compositionally biased region" description="Polar residues" evidence="7">
    <location>
        <begin position="1485"/>
        <end position="1500"/>
    </location>
</feature>
<evidence type="ECO:0000259" key="8">
    <source>
        <dbReference type="Pfam" id="PF12231"/>
    </source>
</evidence>
<proteinExistence type="predicted"/>
<protein>
    <submittedName>
        <fullName evidence="9">Telomere length regulator protein (Rif1)</fullName>
    </submittedName>
</protein>
<dbReference type="PANTHER" id="PTHR22928:SF3">
    <property type="entry name" value="TELOMERE-ASSOCIATED PROTEIN RIF1"/>
    <property type="match status" value="1"/>
</dbReference>
<feature type="compositionally biased region" description="Polar residues" evidence="7">
    <location>
        <begin position="1"/>
        <end position="14"/>
    </location>
</feature>
<keyword evidence="10" id="KW-1185">Reference proteome</keyword>
<feature type="compositionally biased region" description="Polar residues" evidence="7">
    <location>
        <begin position="1193"/>
        <end position="1208"/>
    </location>
</feature>
<feature type="domain" description="Telomere-associated protein Rif1 N-terminal" evidence="8">
    <location>
        <begin position="161"/>
        <end position="531"/>
    </location>
</feature>
<evidence type="ECO:0000256" key="4">
    <source>
        <dbReference type="ARBA" id="ARBA00022895"/>
    </source>
</evidence>
<evidence type="ECO:0000256" key="6">
    <source>
        <dbReference type="ARBA" id="ARBA00023306"/>
    </source>
</evidence>
<feature type="compositionally biased region" description="Basic and acidic residues" evidence="7">
    <location>
        <begin position="80"/>
        <end position="91"/>
    </location>
</feature>
<dbReference type="OrthoDB" id="5399929at2759"/>
<evidence type="ECO:0000313" key="9">
    <source>
        <dbReference type="EMBL" id="OAQ73434.1"/>
    </source>
</evidence>
<dbReference type="InterPro" id="IPR022031">
    <property type="entry name" value="Rif1_N"/>
</dbReference>
<keyword evidence="5" id="KW-0539">Nucleus</keyword>
<evidence type="ECO:0000256" key="1">
    <source>
        <dbReference type="ARBA" id="ARBA00004123"/>
    </source>
</evidence>
<feature type="region of interest" description="Disordered" evidence="7">
    <location>
        <begin position="1"/>
        <end position="36"/>
    </location>
</feature>
<dbReference type="GO" id="GO:0005634">
    <property type="term" value="C:nucleus"/>
    <property type="evidence" value="ECO:0007669"/>
    <property type="project" value="UniProtKB-SubCell"/>
</dbReference>
<feature type="compositionally biased region" description="Low complexity" evidence="7">
    <location>
        <begin position="101"/>
        <end position="120"/>
    </location>
</feature>
<feature type="compositionally biased region" description="Basic and acidic residues" evidence="7">
    <location>
        <begin position="1536"/>
        <end position="1548"/>
    </location>
</feature>
<dbReference type="InterPro" id="IPR016024">
    <property type="entry name" value="ARM-type_fold"/>
</dbReference>
<dbReference type="KEGG" id="pchm:VFPPC_01143"/>
<dbReference type="Pfam" id="PF12231">
    <property type="entry name" value="Rif1_N"/>
    <property type="match status" value="1"/>
</dbReference>
<feature type="compositionally biased region" description="Basic and acidic residues" evidence="7">
    <location>
        <begin position="27"/>
        <end position="36"/>
    </location>
</feature>
<feature type="region of interest" description="Disordered" evidence="7">
    <location>
        <begin position="1252"/>
        <end position="1714"/>
    </location>
</feature>
<keyword evidence="3" id="KW-0158">Chromosome</keyword>
<feature type="region of interest" description="Disordered" evidence="7">
    <location>
        <begin position="1120"/>
        <end position="1224"/>
    </location>
</feature>
<keyword evidence="4" id="KW-0779">Telomere</keyword>
<gene>
    <name evidence="9" type="ORF">VFPPC_01143</name>
</gene>
<dbReference type="RefSeq" id="XP_018149517.1">
    <property type="nucleotide sequence ID" value="XM_018281026.1"/>
</dbReference>
<feature type="compositionally biased region" description="Polar residues" evidence="7">
    <location>
        <begin position="52"/>
        <end position="75"/>
    </location>
</feature>
<feature type="compositionally biased region" description="Basic and acidic residues" evidence="7">
    <location>
        <begin position="1680"/>
        <end position="1689"/>
    </location>
</feature>
<feature type="compositionally biased region" description="Basic and acidic residues" evidence="7">
    <location>
        <begin position="1209"/>
        <end position="1224"/>
    </location>
</feature>
<organism evidence="9 10">
    <name type="scientific">Pochonia chlamydosporia 170</name>
    <dbReference type="NCBI Taxonomy" id="1380566"/>
    <lineage>
        <taxon>Eukaryota</taxon>
        <taxon>Fungi</taxon>
        <taxon>Dikarya</taxon>
        <taxon>Ascomycota</taxon>
        <taxon>Pezizomycotina</taxon>
        <taxon>Sordariomycetes</taxon>
        <taxon>Hypocreomycetidae</taxon>
        <taxon>Hypocreales</taxon>
        <taxon>Clavicipitaceae</taxon>
        <taxon>Pochonia</taxon>
    </lineage>
</organism>
<feature type="compositionally biased region" description="Polar residues" evidence="7">
    <location>
        <begin position="1121"/>
        <end position="1143"/>
    </location>
</feature>